<dbReference type="GO" id="GO:0004181">
    <property type="term" value="F:metallocarboxypeptidase activity"/>
    <property type="evidence" value="ECO:0007669"/>
    <property type="project" value="InterPro"/>
</dbReference>
<dbReference type="GO" id="GO:0008270">
    <property type="term" value="F:zinc ion binding"/>
    <property type="evidence" value="ECO:0007669"/>
    <property type="project" value="InterPro"/>
</dbReference>
<evidence type="ECO:0000313" key="3">
    <source>
        <dbReference type="Proteomes" id="UP000763505"/>
    </source>
</evidence>
<name>A0A921DYK4_9STAP</name>
<dbReference type="Gene3D" id="3.40.630.10">
    <property type="entry name" value="Zn peptidases"/>
    <property type="match status" value="1"/>
</dbReference>
<sequence>MNLDKIIERVPDYDHFLTVDELDQSTLQLEKEFPDVVTVFEAGKSRNGHPILCSKIGNGKKNALCFALPHPNEPIGAMTIEFLSRALAEDEEFRNSTEYTWYFMKCVDPDGTRLNEGWFKGPFNIYNYTKNFFRPGSIEQVEWTFPVNYKNLNFDDPMPETQAIMNVVQEAKPDFLYSLHNAGFGGAYWYITHEYEDIFDDLRDAAKKQGVALHLGEPETPAVKQYSQSIYNMLGIEEEYDFLEKYTNDAPEDLIKCGTSSASYAKKFNDCVTLLTELPYFFDDKIQDLSESKLTRREAIEKNVEIINHYHSKLDDLLSKISNQLSEDNPFPLLVEQMISNSKSSNQAKLEWANQEEFTRKATVSEEFDNLIVSKFYSGLMIALLQRAAEFEIERIKNENIEGSSLKNLEEVAEKAAEWVKENSEMLEEEMNYEVISIQKLVRIQIECGLIVANHHSNR</sequence>
<dbReference type="AlphaFoldDB" id="A0A921DYK4"/>
<accession>A0A921DYK4</accession>
<dbReference type="EMBL" id="DYYI01000094">
    <property type="protein sequence ID" value="HJE20407.1"/>
    <property type="molecule type" value="Genomic_DNA"/>
</dbReference>
<dbReference type="Pfam" id="PF00246">
    <property type="entry name" value="Peptidase_M14"/>
    <property type="match status" value="1"/>
</dbReference>
<dbReference type="Proteomes" id="UP000763505">
    <property type="component" value="Unassembled WGS sequence"/>
</dbReference>
<proteinExistence type="predicted"/>
<organism evidence="2 3">
    <name type="scientific">Aliicoccus persicus</name>
    <dbReference type="NCBI Taxonomy" id="930138"/>
    <lineage>
        <taxon>Bacteria</taxon>
        <taxon>Bacillati</taxon>
        <taxon>Bacillota</taxon>
        <taxon>Bacilli</taxon>
        <taxon>Bacillales</taxon>
        <taxon>Staphylococcaceae</taxon>
        <taxon>Aliicoccus</taxon>
    </lineage>
</organism>
<feature type="domain" description="Peptidase M14" evidence="1">
    <location>
        <begin position="28"/>
        <end position="190"/>
    </location>
</feature>
<dbReference type="InterPro" id="IPR000834">
    <property type="entry name" value="Peptidase_M14"/>
</dbReference>
<protein>
    <submittedName>
        <fullName evidence="2">Peptidase</fullName>
    </submittedName>
</protein>
<comment type="caution">
    <text evidence="2">The sequence shown here is derived from an EMBL/GenBank/DDBJ whole genome shotgun (WGS) entry which is preliminary data.</text>
</comment>
<reference evidence="2" key="2">
    <citation type="submission" date="2021-09" db="EMBL/GenBank/DDBJ databases">
        <authorList>
            <person name="Gilroy R."/>
        </authorList>
    </citation>
    <scope>NUCLEOTIDE SEQUENCE</scope>
    <source>
        <strain evidence="2">6019</strain>
    </source>
</reference>
<dbReference type="GO" id="GO:0006508">
    <property type="term" value="P:proteolysis"/>
    <property type="evidence" value="ECO:0007669"/>
    <property type="project" value="InterPro"/>
</dbReference>
<gene>
    <name evidence="2" type="ORF">K8V35_08650</name>
</gene>
<reference evidence="2" key="1">
    <citation type="journal article" date="2021" name="PeerJ">
        <title>Extensive microbial diversity within the chicken gut microbiome revealed by metagenomics and culture.</title>
        <authorList>
            <person name="Gilroy R."/>
            <person name="Ravi A."/>
            <person name="Getino M."/>
            <person name="Pursley I."/>
            <person name="Horton D.L."/>
            <person name="Alikhan N.F."/>
            <person name="Baker D."/>
            <person name="Gharbi K."/>
            <person name="Hall N."/>
            <person name="Watson M."/>
            <person name="Adriaenssens E.M."/>
            <person name="Foster-Nyarko E."/>
            <person name="Jarju S."/>
            <person name="Secka A."/>
            <person name="Antonio M."/>
            <person name="Oren A."/>
            <person name="Chaudhuri R.R."/>
            <person name="La Ragione R."/>
            <person name="Hildebrand F."/>
            <person name="Pallen M.J."/>
        </authorList>
    </citation>
    <scope>NUCLEOTIDE SEQUENCE</scope>
    <source>
        <strain evidence="2">6019</strain>
    </source>
</reference>
<evidence type="ECO:0000313" key="2">
    <source>
        <dbReference type="EMBL" id="HJE20407.1"/>
    </source>
</evidence>
<evidence type="ECO:0000259" key="1">
    <source>
        <dbReference type="Pfam" id="PF00246"/>
    </source>
</evidence>
<dbReference type="SUPFAM" id="SSF53187">
    <property type="entry name" value="Zn-dependent exopeptidases"/>
    <property type="match status" value="1"/>
</dbReference>